<dbReference type="Proteomes" id="UP000054937">
    <property type="component" value="Unassembled WGS sequence"/>
</dbReference>
<dbReference type="GO" id="GO:0098552">
    <property type="term" value="C:side of membrane"/>
    <property type="evidence" value="ECO:0007669"/>
    <property type="project" value="UniProtKB-ARBA"/>
</dbReference>
<protein>
    <recommendedName>
        <fullName evidence="2">Band 7 domain-containing protein</fullName>
    </recommendedName>
</protein>
<accession>A0A0V0QFT6</accession>
<dbReference type="PANTHER" id="PTHR10264:SF19">
    <property type="entry name" value="AT06885P-RELATED"/>
    <property type="match status" value="1"/>
</dbReference>
<dbReference type="InterPro" id="IPR001972">
    <property type="entry name" value="Stomatin_HflK_fam"/>
</dbReference>
<comment type="similarity">
    <text evidence="1">Belongs to the band 7/mec-2 family.</text>
</comment>
<evidence type="ECO:0000256" key="1">
    <source>
        <dbReference type="ARBA" id="ARBA00008164"/>
    </source>
</evidence>
<evidence type="ECO:0000313" key="4">
    <source>
        <dbReference type="Proteomes" id="UP000054937"/>
    </source>
</evidence>
<sequence length="285" mass="32420">MQYDDQGMAQPNMPGDDDDIKAADDKEYTCYEKCLNCCGGFFGCLRAWLPCICCCCPNPFIQVKTGTIALRENFGKYKEQLGPGLHQINPWSDKIKHVNLKTQVINLHPQQIMTNDNISIRIDAVVYYRIIESRKAAYRVQNLQLSVSEKAYGALRSACGEYTMQEMLEKREEVSEKIESYIDQYVQNWGVFIESVFIKDMQLNKDLQDDMAAAAKQKRVGQSKVISAKADVESAKLLREAADYLDSKAAMQIRYLETIQGIANKQNTPKVMFLPLNVSKKKGRK</sequence>
<dbReference type="InterPro" id="IPR036013">
    <property type="entry name" value="Band_7/SPFH_dom_sf"/>
</dbReference>
<dbReference type="EMBL" id="LDAU01000179">
    <property type="protein sequence ID" value="KRX01070.1"/>
    <property type="molecule type" value="Genomic_DNA"/>
</dbReference>
<dbReference type="OMA" id="IQQMVRV"/>
<reference evidence="3 4" key="1">
    <citation type="journal article" date="2015" name="Sci. Rep.">
        <title>Genome of the facultative scuticociliatosis pathogen Pseudocohnilembus persalinus provides insight into its virulence through horizontal gene transfer.</title>
        <authorList>
            <person name="Xiong J."/>
            <person name="Wang G."/>
            <person name="Cheng J."/>
            <person name="Tian M."/>
            <person name="Pan X."/>
            <person name="Warren A."/>
            <person name="Jiang C."/>
            <person name="Yuan D."/>
            <person name="Miao W."/>
        </authorList>
    </citation>
    <scope>NUCLEOTIDE SEQUENCE [LARGE SCALE GENOMIC DNA]</scope>
    <source>
        <strain evidence="3">36N120E</strain>
    </source>
</reference>
<dbReference type="SMART" id="SM00244">
    <property type="entry name" value="PHB"/>
    <property type="match status" value="1"/>
</dbReference>
<proteinExistence type="inferred from homology"/>
<name>A0A0V0QFT6_PSEPJ</name>
<evidence type="ECO:0000259" key="2">
    <source>
        <dbReference type="SMART" id="SM00244"/>
    </source>
</evidence>
<keyword evidence="4" id="KW-1185">Reference proteome</keyword>
<feature type="domain" description="Band 7" evidence="2">
    <location>
        <begin position="58"/>
        <end position="215"/>
    </location>
</feature>
<dbReference type="CDD" id="cd13437">
    <property type="entry name" value="SPFH_alloslipin"/>
    <property type="match status" value="1"/>
</dbReference>
<dbReference type="AlphaFoldDB" id="A0A0V0QFT6"/>
<dbReference type="PRINTS" id="PR00721">
    <property type="entry name" value="STOMATIN"/>
</dbReference>
<dbReference type="PANTHER" id="PTHR10264">
    <property type="entry name" value="BAND 7 PROTEIN-RELATED"/>
    <property type="match status" value="1"/>
</dbReference>
<dbReference type="InterPro" id="IPR043202">
    <property type="entry name" value="Band-7_stomatin-like"/>
</dbReference>
<dbReference type="InterPro" id="IPR001107">
    <property type="entry name" value="Band_7"/>
</dbReference>
<dbReference type="Pfam" id="PF01145">
    <property type="entry name" value="Band_7"/>
    <property type="match status" value="1"/>
</dbReference>
<comment type="caution">
    <text evidence="3">The sequence shown here is derived from an EMBL/GenBank/DDBJ whole genome shotgun (WGS) entry which is preliminary data.</text>
</comment>
<dbReference type="Gene3D" id="3.30.479.30">
    <property type="entry name" value="Band 7 domain"/>
    <property type="match status" value="1"/>
</dbReference>
<dbReference type="FunFam" id="3.30.479.30:FF:000004">
    <property type="entry name" value="Putative membrane protease family, stomatin"/>
    <property type="match status" value="1"/>
</dbReference>
<evidence type="ECO:0000313" key="3">
    <source>
        <dbReference type="EMBL" id="KRX01070.1"/>
    </source>
</evidence>
<organism evidence="3 4">
    <name type="scientific">Pseudocohnilembus persalinus</name>
    <name type="common">Ciliate</name>
    <dbReference type="NCBI Taxonomy" id="266149"/>
    <lineage>
        <taxon>Eukaryota</taxon>
        <taxon>Sar</taxon>
        <taxon>Alveolata</taxon>
        <taxon>Ciliophora</taxon>
        <taxon>Intramacronucleata</taxon>
        <taxon>Oligohymenophorea</taxon>
        <taxon>Scuticociliatia</taxon>
        <taxon>Philasterida</taxon>
        <taxon>Pseudocohnilembidae</taxon>
        <taxon>Pseudocohnilembus</taxon>
    </lineage>
</organism>
<dbReference type="OrthoDB" id="2105077at2759"/>
<gene>
    <name evidence="3" type="ORF">PPERSA_00818</name>
</gene>
<dbReference type="GO" id="GO:0005886">
    <property type="term" value="C:plasma membrane"/>
    <property type="evidence" value="ECO:0007669"/>
    <property type="project" value="InterPro"/>
</dbReference>
<dbReference type="InParanoid" id="A0A0V0QFT6"/>
<dbReference type="Gene3D" id="6.10.250.2090">
    <property type="match status" value="1"/>
</dbReference>
<dbReference type="SUPFAM" id="SSF117892">
    <property type="entry name" value="Band 7/SPFH domain"/>
    <property type="match status" value="1"/>
</dbReference>